<evidence type="ECO:0000259" key="2">
    <source>
        <dbReference type="SMART" id="SM00507"/>
    </source>
</evidence>
<dbReference type="Pfam" id="PF02720">
    <property type="entry name" value="DUF222"/>
    <property type="match status" value="1"/>
</dbReference>
<dbReference type="GO" id="GO:0004519">
    <property type="term" value="F:endonuclease activity"/>
    <property type="evidence" value="ECO:0007669"/>
    <property type="project" value="UniProtKB-KW"/>
</dbReference>
<feature type="domain" description="HNH nuclease" evidence="2">
    <location>
        <begin position="362"/>
        <end position="414"/>
    </location>
</feature>
<evidence type="ECO:0000313" key="3">
    <source>
        <dbReference type="EMBL" id="AII08063.1"/>
    </source>
</evidence>
<dbReference type="eggNOG" id="COG1403">
    <property type="taxonomic scope" value="Bacteria"/>
</dbReference>
<accession>A0A076ESD5</accession>
<dbReference type="EMBL" id="CP008947">
    <property type="protein sequence ID" value="AII08063.1"/>
    <property type="molecule type" value="Genomic_DNA"/>
</dbReference>
<gene>
    <name evidence="3" type="ORF">EP51_26930</name>
</gene>
<dbReference type="InterPro" id="IPR003870">
    <property type="entry name" value="DUF222"/>
</dbReference>
<name>A0A076ESD5_RHOOP</name>
<proteinExistence type="predicted"/>
<protein>
    <submittedName>
        <fullName evidence="3">HNH endonuclease</fullName>
    </submittedName>
</protein>
<dbReference type="SMART" id="SM00507">
    <property type="entry name" value="HNHc"/>
    <property type="match status" value="1"/>
</dbReference>
<feature type="region of interest" description="Disordered" evidence="1">
    <location>
        <begin position="439"/>
        <end position="458"/>
    </location>
</feature>
<keyword evidence="3" id="KW-0255">Endonuclease</keyword>
<organism evidence="3 4">
    <name type="scientific">Rhodococcus opacus</name>
    <name type="common">Nocardia opaca</name>
    <dbReference type="NCBI Taxonomy" id="37919"/>
    <lineage>
        <taxon>Bacteria</taxon>
        <taxon>Bacillati</taxon>
        <taxon>Actinomycetota</taxon>
        <taxon>Actinomycetes</taxon>
        <taxon>Mycobacteriales</taxon>
        <taxon>Nocardiaceae</taxon>
        <taxon>Rhodococcus</taxon>
    </lineage>
</organism>
<dbReference type="RefSeq" id="WP_128640918.1">
    <property type="nucleotide sequence ID" value="NZ_CP008947.1"/>
</dbReference>
<dbReference type="InterPro" id="IPR003615">
    <property type="entry name" value="HNH_nuc"/>
</dbReference>
<evidence type="ECO:0000256" key="1">
    <source>
        <dbReference type="SAM" id="MobiDB-lite"/>
    </source>
</evidence>
<reference evidence="3 4" key="1">
    <citation type="submission" date="2014-07" db="EMBL/GenBank/DDBJ databases">
        <title>Genome Sequence of Rhodococcus opacus Strain R7, a Biodegrader of Mono- and Polycyclic Aromatic Hydrocarbons.</title>
        <authorList>
            <person name="Di Gennaro P."/>
            <person name="Zampolli J."/>
            <person name="Presti I."/>
            <person name="Cappelletti M."/>
            <person name="D'Ursi P."/>
            <person name="Orro A."/>
            <person name="Mezzelani A."/>
            <person name="Milanesi L."/>
        </authorList>
    </citation>
    <scope>NUCLEOTIDE SEQUENCE [LARGE SCALE GENOMIC DNA]</scope>
    <source>
        <strain evidence="3 4">R7</strain>
    </source>
</reference>
<dbReference type="AlphaFoldDB" id="A0A076ESD5"/>
<evidence type="ECO:0000313" key="4">
    <source>
        <dbReference type="Proteomes" id="UP000028488"/>
    </source>
</evidence>
<dbReference type="CDD" id="cd00085">
    <property type="entry name" value="HNHc"/>
    <property type="match status" value="1"/>
</dbReference>
<dbReference type="Gene3D" id="1.10.30.50">
    <property type="match status" value="1"/>
</dbReference>
<sequence length="458" mass="48932">MGDGEGTQGAVPDDDPAVGETWRLSEDQLLETVLTVSSEIARLEAVRVKLMDAVDARCRVDILGHLNAKAWLVAHTMLEPGAAGRIVNLARGLRSQPAIAAKFYGCEISADHAGLILRFCERPPKGMPLNAMGPVLDALLAAADGPHARTDLIREGIAKVERIFESDEYPASEDLDRNELHASKMLNGRVSVKGDLDAVTGEMLLTALSKLAAPRPAADGTRDARAPGRRRADAFTELLRRYLASGLNGTEASERPHISVQVRARDLVDTRGEDRVGGAARTDGTDMHAGPAGPTGGDRPTSPEDWAVVLAETGVAWAAWMGPLTITAARHLSCDAQVSTVILDDHGAPLDVGITSRTATRKQRRALAVRDGGCAFPGCGAPSVWCEGHHCVHWVNGGLTDMDNLVLLCGAHHRIIHHDGWEVQIGPDRHPWFIPPPSVDPFRGPLPSHNRRAGPAAA</sequence>
<keyword evidence="3" id="KW-0540">Nuclease</keyword>
<feature type="region of interest" description="Disordered" evidence="1">
    <location>
        <begin position="273"/>
        <end position="301"/>
    </location>
</feature>
<keyword evidence="3" id="KW-0378">Hydrolase</keyword>
<dbReference type="Proteomes" id="UP000028488">
    <property type="component" value="Chromosome"/>
</dbReference>